<protein>
    <recommendedName>
        <fullName evidence="1">BPL/LPL catalytic domain-containing protein</fullName>
    </recommendedName>
</protein>
<name>A0A1X3DIB8_9NEIS</name>
<feature type="domain" description="BPL/LPL catalytic" evidence="1">
    <location>
        <begin position="28"/>
        <end position="226"/>
    </location>
</feature>
<reference evidence="3" key="1">
    <citation type="submission" date="2017-01" db="EMBL/GenBank/DDBJ databases">
        <authorList>
            <person name="Mah S.A."/>
            <person name="Swanson W.J."/>
            <person name="Moy G.W."/>
            <person name="Vacquier V.D."/>
        </authorList>
    </citation>
    <scope>NUCLEOTIDE SEQUENCE [LARGE SCALE GENOMIC DNA]</scope>
    <source>
        <strain evidence="3">124861</strain>
    </source>
</reference>
<evidence type="ECO:0000313" key="3">
    <source>
        <dbReference type="Proteomes" id="UP000193303"/>
    </source>
</evidence>
<dbReference type="PROSITE" id="PS51733">
    <property type="entry name" value="BPL_LPL_CATALYTIC"/>
    <property type="match status" value="1"/>
</dbReference>
<dbReference type="EMBL" id="MTAB01000018">
    <property type="protein sequence ID" value="OSI19828.1"/>
    <property type="molecule type" value="Genomic_DNA"/>
</dbReference>
<proteinExistence type="predicted"/>
<dbReference type="InterPro" id="IPR045864">
    <property type="entry name" value="aa-tRNA-synth_II/BPL/LPL"/>
</dbReference>
<dbReference type="SUPFAM" id="SSF55681">
    <property type="entry name" value="Class II aaRS and biotin synthetases"/>
    <property type="match status" value="1"/>
</dbReference>
<evidence type="ECO:0000313" key="2">
    <source>
        <dbReference type="EMBL" id="OSI19828.1"/>
    </source>
</evidence>
<dbReference type="AlphaFoldDB" id="A0A1X3DIB8"/>
<organism evidence="2 3">
    <name type="scientific">Neisseria dumasiana</name>
    <dbReference type="NCBI Taxonomy" id="1931275"/>
    <lineage>
        <taxon>Bacteria</taxon>
        <taxon>Pseudomonadati</taxon>
        <taxon>Pseudomonadota</taxon>
        <taxon>Betaproteobacteria</taxon>
        <taxon>Neisseriales</taxon>
        <taxon>Neisseriaceae</taxon>
        <taxon>Neisseria</taxon>
    </lineage>
</organism>
<accession>A0A1X3DIB8</accession>
<dbReference type="Gene3D" id="3.30.930.10">
    <property type="entry name" value="Bira Bifunctional Protein, Domain 2"/>
    <property type="match status" value="1"/>
</dbReference>
<evidence type="ECO:0000259" key="1">
    <source>
        <dbReference type="PROSITE" id="PS51733"/>
    </source>
</evidence>
<dbReference type="Proteomes" id="UP000193303">
    <property type="component" value="Unassembled WGS sequence"/>
</dbReference>
<dbReference type="Pfam" id="PF21948">
    <property type="entry name" value="LplA-B_cat"/>
    <property type="match status" value="1"/>
</dbReference>
<dbReference type="InterPro" id="IPR004143">
    <property type="entry name" value="BPL_LPL_catalytic"/>
</dbReference>
<comment type="caution">
    <text evidence="2">The sequence shown here is derived from an EMBL/GenBank/DDBJ whole genome shotgun (WGS) entry which is preliminary data.</text>
</comment>
<dbReference type="STRING" id="1931275.BV914_03730"/>
<gene>
    <name evidence="2" type="ORF">BV912_08310</name>
</gene>
<sequence>MFYPEHRFDLSARSWADNERALLAAVGGPSESMALIHEGGDGIVVPRSYQQGRPNFQTACEILSGEGLAVHVRLSGGGVVPQAAGVINLHLGYTADTPNPLPAAEAHYQALCGLLSELLHHFGITATAQAVRGSFCDGRFNLAVNGRKIAGTAQYWQRDKSAENRYRVLSQAVILAADPHVLTERANRFEAAIGSTVRYRADKTASVCGLSGANAAEVADRLRRLLRPSENSRRPLQNPQMWMQFKA</sequence>